<feature type="non-terminal residue" evidence="1">
    <location>
        <position position="1"/>
    </location>
</feature>
<dbReference type="AlphaFoldDB" id="X1SHD8"/>
<protein>
    <recommendedName>
        <fullName evidence="2">Relaxase</fullName>
    </recommendedName>
</protein>
<gene>
    <name evidence="1" type="ORF">S12H4_24094</name>
</gene>
<reference evidence="1" key="1">
    <citation type="journal article" date="2014" name="Front. Microbiol.">
        <title>High frequency of phylogenetically diverse reductive dehalogenase-homologous genes in deep subseafloor sedimentary metagenomes.</title>
        <authorList>
            <person name="Kawai M."/>
            <person name="Futagami T."/>
            <person name="Toyoda A."/>
            <person name="Takaki Y."/>
            <person name="Nishi S."/>
            <person name="Hori S."/>
            <person name="Arai W."/>
            <person name="Tsubouchi T."/>
            <person name="Morono Y."/>
            <person name="Uchiyama I."/>
            <person name="Ito T."/>
            <person name="Fujiyama A."/>
            <person name="Inagaki F."/>
            <person name="Takami H."/>
        </authorList>
    </citation>
    <scope>NUCLEOTIDE SEQUENCE</scope>
    <source>
        <strain evidence="1">Expedition CK06-06</strain>
    </source>
</reference>
<evidence type="ECO:0000313" key="1">
    <source>
        <dbReference type="EMBL" id="GAI74830.1"/>
    </source>
</evidence>
<sequence length="127" mass="14899">KLDKATRVCTKYLERLIDKKFQLALKVKQPSTPRVDLSKIEVKLDSLQKQIDGLKPKIDASYSFVQERDEREIYLNALTEKAEKIIDDMKEHFEELYKSGYYKEGQKRKIREEGLFKKGGKVMGVEK</sequence>
<dbReference type="EMBL" id="BARW01012979">
    <property type="protein sequence ID" value="GAI74830.1"/>
    <property type="molecule type" value="Genomic_DNA"/>
</dbReference>
<organism evidence="1">
    <name type="scientific">marine sediment metagenome</name>
    <dbReference type="NCBI Taxonomy" id="412755"/>
    <lineage>
        <taxon>unclassified sequences</taxon>
        <taxon>metagenomes</taxon>
        <taxon>ecological metagenomes</taxon>
    </lineage>
</organism>
<comment type="caution">
    <text evidence="1">The sequence shown here is derived from an EMBL/GenBank/DDBJ whole genome shotgun (WGS) entry which is preliminary data.</text>
</comment>
<name>X1SHD8_9ZZZZ</name>
<evidence type="ECO:0008006" key="2">
    <source>
        <dbReference type="Google" id="ProtNLM"/>
    </source>
</evidence>
<dbReference type="SUPFAM" id="SSF90257">
    <property type="entry name" value="Myosin rod fragments"/>
    <property type="match status" value="1"/>
</dbReference>
<accession>X1SHD8</accession>
<proteinExistence type="predicted"/>